<reference evidence="7" key="2">
    <citation type="submission" date="2017-10" db="EMBL/GenBank/DDBJ databases">
        <title>Ladona fulva Genome sequencing and assembly.</title>
        <authorList>
            <person name="Murali S."/>
            <person name="Richards S."/>
            <person name="Bandaranaike D."/>
            <person name="Bellair M."/>
            <person name="Blankenburg K."/>
            <person name="Chao H."/>
            <person name="Dinh H."/>
            <person name="Doddapaneni H."/>
            <person name="Dugan-Rocha S."/>
            <person name="Elkadiri S."/>
            <person name="Gnanaolivu R."/>
            <person name="Hernandez B."/>
            <person name="Skinner E."/>
            <person name="Javaid M."/>
            <person name="Lee S."/>
            <person name="Li M."/>
            <person name="Ming W."/>
            <person name="Munidasa M."/>
            <person name="Muniz J."/>
            <person name="Nguyen L."/>
            <person name="Hughes D."/>
            <person name="Osuji N."/>
            <person name="Pu L.-L."/>
            <person name="Puazo M."/>
            <person name="Qu C."/>
            <person name="Quiroz J."/>
            <person name="Raj R."/>
            <person name="Weissenberger G."/>
            <person name="Xin Y."/>
            <person name="Zou X."/>
            <person name="Han Y."/>
            <person name="Worley K."/>
            <person name="Muzny D."/>
            <person name="Gibbs R."/>
        </authorList>
    </citation>
    <scope>NUCLEOTIDE SEQUENCE</scope>
    <source>
        <strain evidence="7">Sampled in the wild</strain>
    </source>
</reference>
<keyword evidence="1" id="KW-0723">Serine/threonine-protein kinase</keyword>
<proteinExistence type="predicted"/>
<feature type="domain" description="Protein kinase" evidence="6">
    <location>
        <begin position="1"/>
        <end position="148"/>
    </location>
</feature>
<keyword evidence="2" id="KW-0808">Transferase</keyword>
<dbReference type="InterPro" id="IPR011009">
    <property type="entry name" value="Kinase-like_dom_sf"/>
</dbReference>
<accession>A0A8K0PCV6</accession>
<keyword evidence="4" id="KW-0418">Kinase</keyword>
<comment type="caution">
    <text evidence="7">The sequence shown here is derived from an EMBL/GenBank/DDBJ whole genome shotgun (WGS) entry which is preliminary data.</text>
</comment>
<evidence type="ECO:0000256" key="3">
    <source>
        <dbReference type="ARBA" id="ARBA00022741"/>
    </source>
</evidence>
<dbReference type="Proteomes" id="UP000792457">
    <property type="component" value="Unassembled WGS sequence"/>
</dbReference>
<dbReference type="InterPro" id="IPR008271">
    <property type="entry name" value="Ser/Thr_kinase_AS"/>
</dbReference>
<dbReference type="PROSITE" id="PS50011">
    <property type="entry name" value="PROTEIN_KINASE_DOM"/>
    <property type="match status" value="1"/>
</dbReference>
<dbReference type="PROSITE" id="PS00108">
    <property type="entry name" value="PROTEIN_KINASE_ST"/>
    <property type="match status" value="1"/>
</dbReference>
<dbReference type="Pfam" id="PF00069">
    <property type="entry name" value="Pkinase"/>
    <property type="match status" value="1"/>
</dbReference>
<dbReference type="InterPro" id="IPR000719">
    <property type="entry name" value="Prot_kinase_dom"/>
</dbReference>
<gene>
    <name evidence="7" type="ORF">J437_LFUL019745</name>
</gene>
<keyword evidence="8" id="KW-1185">Reference proteome</keyword>
<evidence type="ECO:0000256" key="5">
    <source>
        <dbReference type="ARBA" id="ARBA00022840"/>
    </source>
</evidence>
<sequence length="148" mass="17401">MSEKEIMSEANSDFIVKLYKTFKDNKYLYMLMECCLGGELWTVLRGKGPFDDSTTRFYIACVVEAFEFLHSRNIIYRDLKPENLLLDVNGYVKLVDFGFAKKLQVRIYNLIHALQIRKDNFLFNYKGCISYFLLSLLSPGIFEQNYLL</sequence>
<dbReference type="Gene3D" id="1.10.510.10">
    <property type="entry name" value="Transferase(Phosphotransferase) domain 1"/>
    <property type="match status" value="1"/>
</dbReference>
<dbReference type="OrthoDB" id="63267at2759"/>
<evidence type="ECO:0000256" key="1">
    <source>
        <dbReference type="ARBA" id="ARBA00022527"/>
    </source>
</evidence>
<dbReference type="GO" id="GO:0004690">
    <property type="term" value="F:cyclic nucleotide-dependent protein kinase activity"/>
    <property type="evidence" value="ECO:0007669"/>
    <property type="project" value="UniProtKB-ARBA"/>
</dbReference>
<keyword evidence="5" id="KW-0067">ATP-binding</keyword>
<evidence type="ECO:0000313" key="8">
    <source>
        <dbReference type="Proteomes" id="UP000792457"/>
    </source>
</evidence>
<dbReference type="AlphaFoldDB" id="A0A8K0PCV6"/>
<organism evidence="7 8">
    <name type="scientific">Ladona fulva</name>
    <name type="common">Scarce chaser dragonfly</name>
    <name type="synonym">Libellula fulva</name>
    <dbReference type="NCBI Taxonomy" id="123851"/>
    <lineage>
        <taxon>Eukaryota</taxon>
        <taxon>Metazoa</taxon>
        <taxon>Ecdysozoa</taxon>
        <taxon>Arthropoda</taxon>
        <taxon>Hexapoda</taxon>
        <taxon>Insecta</taxon>
        <taxon>Pterygota</taxon>
        <taxon>Palaeoptera</taxon>
        <taxon>Odonata</taxon>
        <taxon>Epiprocta</taxon>
        <taxon>Anisoptera</taxon>
        <taxon>Libelluloidea</taxon>
        <taxon>Libellulidae</taxon>
        <taxon>Ladona</taxon>
    </lineage>
</organism>
<name>A0A8K0PCV6_LADFU</name>
<protein>
    <recommendedName>
        <fullName evidence="6">Protein kinase domain-containing protein</fullName>
    </recommendedName>
</protein>
<keyword evidence="3" id="KW-0547">Nucleotide-binding</keyword>
<evidence type="ECO:0000256" key="2">
    <source>
        <dbReference type="ARBA" id="ARBA00022679"/>
    </source>
</evidence>
<evidence type="ECO:0000313" key="7">
    <source>
        <dbReference type="EMBL" id="KAG8240138.1"/>
    </source>
</evidence>
<dbReference type="PANTHER" id="PTHR24353">
    <property type="entry name" value="CYCLIC NUCLEOTIDE-DEPENDENT PROTEIN KINASE"/>
    <property type="match status" value="1"/>
</dbReference>
<reference evidence="7" key="1">
    <citation type="submission" date="2013-04" db="EMBL/GenBank/DDBJ databases">
        <authorList>
            <person name="Qu J."/>
            <person name="Murali S.C."/>
            <person name="Bandaranaike D."/>
            <person name="Bellair M."/>
            <person name="Blankenburg K."/>
            <person name="Chao H."/>
            <person name="Dinh H."/>
            <person name="Doddapaneni H."/>
            <person name="Downs B."/>
            <person name="Dugan-Rocha S."/>
            <person name="Elkadiri S."/>
            <person name="Gnanaolivu R.D."/>
            <person name="Hernandez B."/>
            <person name="Javaid M."/>
            <person name="Jayaseelan J.C."/>
            <person name="Lee S."/>
            <person name="Li M."/>
            <person name="Ming W."/>
            <person name="Munidasa M."/>
            <person name="Muniz J."/>
            <person name="Nguyen L."/>
            <person name="Ongeri F."/>
            <person name="Osuji N."/>
            <person name="Pu L.-L."/>
            <person name="Puazo M."/>
            <person name="Qu C."/>
            <person name="Quiroz J."/>
            <person name="Raj R."/>
            <person name="Weissenberger G."/>
            <person name="Xin Y."/>
            <person name="Zou X."/>
            <person name="Han Y."/>
            <person name="Richards S."/>
            <person name="Worley K."/>
            <person name="Muzny D."/>
            <person name="Gibbs R."/>
        </authorList>
    </citation>
    <scope>NUCLEOTIDE SEQUENCE</scope>
    <source>
        <strain evidence="7">Sampled in the wild</strain>
    </source>
</reference>
<evidence type="ECO:0000259" key="6">
    <source>
        <dbReference type="PROSITE" id="PS50011"/>
    </source>
</evidence>
<dbReference type="SUPFAM" id="SSF56112">
    <property type="entry name" value="Protein kinase-like (PK-like)"/>
    <property type="match status" value="1"/>
</dbReference>
<dbReference type="PANTHER" id="PTHR24353:SF111">
    <property type="match status" value="1"/>
</dbReference>
<dbReference type="GO" id="GO:0005524">
    <property type="term" value="F:ATP binding"/>
    <property type="evidence" value="ECO:0007669"/>
    <property type="project" value="UniProtKB-KW"/>
</dbReference>
<dbReference type="EMBL" id="KZ311836">
    <property type="protein sequence ID" value="KAG8240138.1"/>
    <property type="molecule type" value="Genomic_DNA"/>
</dbReference>
<dbReference type="Gene3D" id="3.30.200.20">
    <property type="entry name" value="Phosphorylase Kinase, domain 1"/>
    <property type="match status" value="1"/>
</dbReference>
<dbReference type="SMART" id="SM00220">
    <property type="entry name" value="S_TKc"/>
    <property type="match status" value="1"/>
</dbReference>
<evidence type="ECO:0000256" key="4">
    <source>
        <dbReference type="ARBA" id="ARBA00022777"/>
    </source>
</evidence>